<dbReference type="GO" id="GO:0007165">
    <property type="term" value="P:signal transduction"/>
    <property type="evidence" value="ECO:0007669"/>
    <property type="project" value="TreeGrafter"/>
</dbReference>
<dbReference type="PROSITE" id="PS50011">
    <property type="entry name" value="PROTEIN_KINASE_DOM"/>
    <property type="match status" value="1"/>
</dbReference>
<evidence type="ECO:0000256" key="5">
    <source>
        <dbReference type="ARBA" id="ARBA00022777"/>
    </source>
</evidence>
<proteinExistence type="predicted"/>
<dbReference type="GO" id="GO:0004674">
    <property type="term" value="F:protein serine/threonine kinase activity"/>
    <property type="evidence" value="ECO:0007669"/>
    <property type="project" value="UniProtKB-KW"/>
</dbReference>
<dbReference type="STRING" id="1202772.A0A1V9Z432"/>
<dbReference type="FunFam" id="1.10.510.10:FF:000571">
    <property type="entry name" value="Maternal embryonic leucine zipper kinase"/>
    <property type="match status" value="1"/>
</dbReference>
<dbReference type="AlphaFoldDB" id="A0A1V9Z432"/>
<dbReference type="PROSITE" id="PS00108">
    <property type="entry name" value="PROTEIN_KINASE_ST"/>
    <property type="match status" value="1"/>
</dbReference>
<evidence type="ECO:0000256" key="6">
    <source>
        <dbReference type="ARBA" id="ARBA00022840"/>
    </source>
</evidence>
<evidence type="ECO:0000256" key="4">
    <source>
        <dbReference type="ARBA" id="ARBA00022741"/>
    </source>
</evidence>
<dbReference type="EMBL" id="JNBR01000444">
    <property type="protein sequence ID" value="OQR92749.1"/>
    <property type="molecule type" value="Genomic_DNA"/>
</dbReference>
<comment type="catalytic activity">
    <reaction evidence="8">
        <text>L-seryl-[protein] + ATP = O-phospho-L-seryl-[protein] + ADP + H(+)</text>
        <dbReference type="Rhea" id="RHEA:17989"/>
        <dbReference type="Rhea" id="RHEA-COMP:9863"/>
        <dbReference type="Rhea" id="RHEA-COMP:11604"/>
        <dbReference type="ChEBI" id="CHEBI:15378"/>
        <dbReference type="ChEBI" id="CHEBI:29999"/>
        <dbReference type="ChEBI" id="CHEBI:30616"/>
        <dbReference type="ChEBI" id="CHEBI:83421"/>
        <dbReference type="ChEBI" id="CHEBI:456216"/>
        <dbReference type="EC" id="2.7.11.1"/>
    </reaction>
</comment>
<evidence type="ECO:0000259" key="9">
    <source>
        <dbReference type="PROSITE" id="PS50011"/>
    </source>
</evidence>
<dbReference type="Gene3D" id="1.10.510.10">
    <property type="entry name" value="Transferase(Phosphotransferase) domain 1"/>
    <property type="match status" value="1"/>
</dbReference>
<dbReference type="SUPFAM" id="SSF56112">
    <property type="entry name" value="Protein kinase-like (PK-like)"/>
    <property type="match status" value="1"/>
</dbReference>
<dbReference type="Proteomes" id="UP000243579">
    <property type="component" value="Unassembled WGS sequence"/>
</dbReference>
<name>A0A1V9Z432_ACHHY</name>
<evidence type="ECO:0000256" key="2">
    <source>
        <dbReference type="ARBA" id="ARBA00022527"/>
    </source>
</evidence>
<keyword evidence="4" id="KW-0547">Nucleotide-binding</keyword>
<evidence type="ECO:0000256" key="1">
    <source>
        <dbReference type="ARBA" id="ARBA00012513"/>
    </source>
</evidence>
<keyword evidence="3" id="KW-0808">Transferase</keyword>
<keyword evidence="11" id="KW-1185">Reference proteome</keyword>
<dbReference type="InterPro" id="IPR000719">
    <property type="entry name" value="Prot_kinase_dom"/>
</dbReference>
<dbReference type="InterPro" id="IPR011009">
    <property type="entry name" value="Kinase-like_dom_sf"/>
</dbReference>
<keyword evidence="6" id="KW-0067">ATP-binding</keyword>
<keyword evidence="5 10" id="KW-0418">Kinase</keyword>
<evidence type="ECO:0000313" key="10">
    <source>
        <dbReference type="EMBL" id="OQR92749.1"/>
    </source>
</evidence>
<sequence>MAGGSHNPISTAEATSPMRVLLDQYQVKHTLGSGLQGKVKLGIDLKTGEAVALKLIKAESLSNKACHNLFREIESMKRVQHPNVLRLLAVKKDVEYAKKKGGFQKVVLVVLELASGGELFDFMMYTGRFSEEIARTYFRQLVSGLHACHANNVFHRDIKPENLLLDHQYILRIADFGLSALGDQSPELLTQCGTRSYMSPEVLSGVPYEGAPADIWSAGVVLFILIAGFPPFQIATRQDWWFRACSMQQYQAFWAAHARTAIFSPMAMDLLTRIFDTNPATRLTLPEIWAHPWMHEPVLPDDDLTLEMKTRTEKVQAEKLAIQKKKEAAPTSGGVFNPFDRSVHRSLAAPIDDCPAFLPTVSKSGITAYTTLRCLAPSSDDLLQRFQAVCGALPAFVAGSWKPSADKAKFQCTTAGDNIDVALVLHATDDDAVWMAELRRRAGDVFAFRDVFEALSRGLTDVICDEATPAVPKSLAAPTSALDENDDEGEELISDEAIMI</sequence>
<dbReference type="EC" id="2.7.11.1" evidence="1"/>
<reference evidence="10 11" key="1">
    <citation type="journal article" date="2014" name="Genome Biol. Evol.">
        <title>The secreted proteins of Achlya hypogyna and Thraustotheca clavata identify the ancestral oomycete secretome and reveal gene acquisitions by horizontal gene transfer.</title>
        <authorList>
            <person name="Misner I."/>
            <person name="Blouin N."/>
            <person name="Leonard G."/>
            <person name="Richards T.A."/>
            <person name="Lane C.E."/>
        </authorList>
    </citation>
    <scope>NUCLEOTIDE SEQUENCE [LARGE SCALE GENOMIC DNA]</scope>
    <source>
        <strain evidence="10 11">ATCC 48635</strain>
    </source>
</reference>
<comment type="caution">
    <text evidence="10">The sequence shown here is derived from an EMBL/GenBank/DDBJ whole genome shotgun (WGS) entry which is preliminary data.</text>
</comment>
<protein>
    <recommendedName>
        <fullName evidence="1">non-specific serine/threonine protein kinase</fullName>
        <ecNumber evidence="1">2.7.11.1</ecNumber>
    </recommendedName>
</protein>
<evidence type="ECO:0000313" key="11">
    <source>
        <dbReference type="Proteomes" id="UP000243579"/>
    </source>
</evidence>
<dbReference type="SMART" id="SM00220">
    <property type="entry name" value="S_TKc"/>
    <property type="match status" value="1"/>
</dbReference>
<evidence type="ECO:0000256" key="3">
    <source>
        <dbReference type="ARBA" id="ARBA00022679"/>
    </source>
</evidence>
<dbReference type="PANTHER" id="PTHR43895">
    <property type="entry name" value="CALCIUM/CALMODULIN-DEPENDENT PROTEIN KINASE KINASE-RELATED"/>
    <property type="match status" value="1"/>
</dbReference>
<comment type="catalytic activity">
    <reaction evidence="7">
        <text>L-threonyl-[protein] + ATP = O-phospho-L-threonyl-[protein] + ADP + H(+)</text>
        <dbReference type="Rhea" id="RHEA:46608"/>
        <dbReference type="Rhea" id="RHEA-COMP:11060"/>
        <dbReference type="Rhea" id="RHEA-COMP:11605"/>
        <dbReference type="ChEBI" id="CHEBI:15378"/>
        <dbReference type="ChEBI" id="CHEBI:30013"/>
        <dbReference type="ChEBI" id="CHEBI:30616"/>
        <dbReference type="ChEBI" id="CHEBI:61977"/>
        <dbReference type="ChEBI" id="CHEBI:456216"/>
        <dbReference type="EC" id="2.7.11.1"/>
    </reaction>
</comment>
<feature type="domain" description="Protein kinase" evidence="9">
    <location>
        <begin position="25"/>
        <end position="294"/>
    </location>
</feature>
<dbReference type="InterPro" id="IPR008271">
    <property type="entry name" value="Ser/Thr_kinase_AS"/>
</dbReference>
<dbReference type="Pfam" id="PF00069">
    <property type="entry name" value="Pkinase"/>
    <property type="match status" value="1"/>
</dbReference>
<evidence type="ECO:0000256" key="7">
    <source>
        <dbReference type="ARBA" id="ARBA00047899"/>
    </source>
</evidence>
<gene>
    <name evidence="10" type="ORF">ACHHYP_03241</name>
</gene>
<dbReference type="GO" id="GO:0005524">
    <property type="term" value="F:ATP binding"/>
    <property type="evidence" value="ECO:0007669"/>
    <property type="project" value="UniProtKB-KW"/>
</dbReference>
<organism evidence="10 11">
    <name type="scientific">Achlya hypogyna</name>
    <name type="common">Oomycete</name>
    <name type="synonym">Protoachlya hypogyna</name>
    <dbReference type="NCBI Taxonomy" id="1202772"/>
    <lineage>
        <taxon>Eukaryota</taxon>
        <taxon>Sar</taxon>
        <taxon>Stramenopiles</taxon>
        <taxon>Oomycota</taxon>
        <taxon>Saprolegniomycetes</taxon>
        <taxon>Saprolegniales</taxon>
        <taxon>Achlyaceae</taxon>
        <taxon>Achlya</taxon>
    </lineage>
</organism>
<keyword evidence="2" id="KW-0723">Serine/threonine-protein kinase</keyword>
<accession>A0A1V9Z432</accession>
<dbReference type="OrthoDB" id="193931at2759"/>
<evidence type="ECO:0000256" key="8">
    <source>
        <dbReference type="ARBA" id="ARBA00048679"/>
    </source>
</evidence>
<dbReference type="PANTHER" id="PTHR43895:SF32">
    <property type="entry name" value="SERINE_THREONINE-PROTEIN KINASE CHK1"/>
    <property type="match status" value="1"/>
</dbReference>